<organism evidence="1 2">
    <name type="scientific">Paraburkholderia piptadeniae</name>
    <dbReference type="NCBI Taxonomy" id="1701573"/>
    <lineage>
        <taxon>Bacteria</taxon>
        <taxon>Pseudomonadati</taxon>
        <taxon>Pseudomonadota</taxon>
        <taxon>Betaproteobacteria</taxon>
        <taxon>Burkholderiales</taxon>
        <taxon>Burkholderiaceae</taxon>
        <taxon>Paraburkholderia</taxon>
    </lineage>
</organism>
<sequence length="125" mass="14010">MGIGHPPQLVDGKIQDFCRSFSYKFSTRNLKRHKSALKAPAACTQVRAKRLGSGLCAHIWKPTKQFRANTFGNAQLRRTKAWRNLLRHLAQSAGDIVWMPVTASIPVASVHLLRIMFRAVTTLSV</sequence>
<keyword evidence="2" id="KW-1185">Reference proteome</keyword>
<dbReference type="Proteomes" id="UP000195569">
    <property type="component" value="Unassembled WGS sequence"/>
</dbReference>
<proteinExistence type="predicted"/>
<accession>A0A1N7SBB7</accession>
<protein>
    <submittedName>
        <fullName evidence="1">Uncharacterized protein</fullName>
    </submittedName>
</protein>
<evidence type="ECO:0000313" key="1">
    <source>
        <dbReference type="EMBL" id="SIT44704.1"/>
    </source>
</evidence>
<reference evidence="1" key="1">
    <citation type="submission" date="2016-12" db="EMBL/GenBank/DDBJ databases">
        <authorList>
            <person name="Moulin L."/>
        </authorList>
    </citation>
    <scope>NUCLEOTIDE SEQUENCE [LARGE SCALE GENOMIC DNA]</scope>
    <source>
        <strain evidence="1">STM 7183</strain>
    </source>
</reference>
<gene>
    <name evidence="1" type="ORF">BN2476_420134</name>
</gene>
<dbReference type="AlphaFoldDB" id="A0A1N7SBB7"/>
<evidence type="ECO:0000313" key="2">
    <source>
        <dbReference type="Proteomes" id="UP000195569"/>
    </source>
</evidence>
<name>A0A1N7SBB7_9BURK</name>
<dbReference type="RefSeq" id="WP_143811021.1">
    <property type="nucleotide sequence ID" value="NZ_CYGY02000042.1"/>
</dbReference>
<comment type="caution">
    <text evidence="1">The sequence shown here is derived from an EMBL/GenBank/DDBJ whole genome shotgun (WGS) entry which is preliminary data.</text>
</comment>
<dbReference type="EMBL" id="CYGY02000042">
    <property type="protein sequence ID" value="SIT44704.1"/>
    <property type="molecule type" value="Genomic_DNA"/>
</dbReference>